<evidence type="ECO:0000313" key="1">
    <source>
        <dbReference type="EMBL" id="RGU56820.1"/>
    </source>
</evidence>
<dbReference type="RefSeq" id="WP_022161432.1">
    <property type="nucleotide sequence ID" value="NZ_JADNGC010000016.1"/>
</dbReference>
<protein>
    <submittedName>
        <fullName evidence="1">Uncharacterized protein</fullName>
    </submittedName>
</protein>
<gene>
    <name evidence="1" type="ORF">DWW57_08105</name>
</gene>
<dbReference type="Proteomes" id="UP000284243">
    <property type="component" value="Unassembled WGS sequence"/>
</dbReference>
<dbReference type="EMBL" id="QRYC01000008">
    <property type="protein sequence ID" value="RGU56820.1"/>
    <property type="molecule type" value="Genomic_DNA"/>
</dbReference>
<proteinExistence type="predicted"/>
<organism evidence="1 2">
    <name type="scientific">Odoribacter splanchnicus</name>
    <dbReference type="NCBI Taxonomy" id="28118"/>
    <lineage>
        <taxon>Bacteria</taxon>
        <taxon>Pseudomonadati</taxon>
        <taxon>Bacteroidota</taxon>
        <taxon>Bacteroidia</taxon>
        <taxon>Bacteroidales</taxon>
        <taxon>Odoribacteraceae</taxon>
        <taxon>Odoribacter</taxon>
    </lineage>
</organism>
<evidence type="ECO:0000313" key="2">
    <source>
        <dbReference type="Proteomes" id="UP000284243"/>
    </source>
</evidence>
<reference evidence="1 2" key="1">
    <citation type="submission" date="2018-08" db="EMBL/GenBank/DDBJ databases">
        <title>A genome reference for cultivated species of the human gut microbiota.</title>
        <authorList>
            <person name="Zou Y."/>
            <person name="Xue W."/>
            <person name="Luo G."/>
        </authorList>
    </citation>
    <scope>NUCLEOTIDE SEQUENCE [LARGE SCALE GENOMIC DNA]</scope>
    <source>
        <strain evidence="1 2">AF16-14</strain>
    </source>
</reference>
<comment type="caution">
    <text evidence="1">The sequence shown here is derived from an EMBL/GenBank/DDBJ whole genome shotgun (WGS) entry which is preliminary data.</text>
</comment>
<dbReference type="AlphaFoldDB" id="A0A412TT78"/>
<name>A0A412TT78_9BACT</name>
<sequence>MSVQIIKWIILLFVTGNCLSETCKANDAPKVCLPVQSNITIINQADNMLDSLVSFLHFNAGDLTEETTHKTLDKKVFIRLFIQSRHNKIQSPAEDPLNKFIPRQAVFTGPDHTDYYIYTLQKIII</sequence>
<accession>A0A412TT78</accession>